<accession>A0A173RIG5</accession>
<protein>
    <submittedName>
        <fullName evidence="2">Uncharacterized protein</fullName>
    </submittedName>
</protein>
<organism evidence="2 3">
    <name type="scientific">Dorea longicatena</name>
    <dbReference type="NCBI Taxonomy" id="88431"/>
    <lineage>
        <taxon>Bacteria</taxon>
        <taxon>Bacillati</taxon>
        <taxon>Bacillota</taxon>
        <taxon>Clostridia</taxon>
        <taxon>Lachnospirales</taxon>
        <taxon>Lachnospiraceae</taxon>
        <taxon>Dorea</taxon>
    </lineage>
</organism>
<proteinExistence type="predicted"/>
<dbReference type="EMBL" id="CYXO01000002">
    <property type="protein sequence ID" value="CUM77577.1"/>
    <property type="molecule type" value="Genomic_DNA"/>
</dbReference>
<name>A0A173RIG5_9FIRM</name>
<evidence type="ECO:0000313" key="3">
    <source>
        <dbReference type="Proteomes" id="UP000095597"/>
    </source>
</evidence>
<sequence>MANNCFYMMHIKGDKNAIDEFVGMMKNGKMGRFFSVEAEMDSDHEAIVSGDCAWALSSAVLLSGTNRLGEPTFLNKMRKLGLSIEAYTEEPVVGFEEHFVFDKGVIAIKEKAALATYAANDLSEEDIQNIAEEHNVTTDAVIASIDDEVVRIGGYDWIFDGKPAIAAVNAVLRERFLNFIEKEIMESETGMYFVENDAWLQGDGFSPAEVRAMADELAADERTELVMVVGEDPFITFYPDFAEYLQAERESLAGVSISKDNLMNDRNMADCRNNKLDSLIHAAEVKGIGNAFDSALGTGAVFAAKVSEAGTDAPASYGLLSNVRGMRLSDFLEQSTDCSSGVDTLLLTTDQGKAVSVVEECHGAIRADGTEKVTEIEFRQLKPFVAYKTAQLLQNGGLDAAELDSLAANIFMDMDWLQMCTDLAEQMTWECSTERSELAEMLWNGDPEQGIAALEDVAVDDDDCIKQEWMGYKPGTPRFEIWKDFETNFSKDGVSLCELSGFDDYKVEYKDPGPTLSESEFDKLFGSDVREGNVQKDVSDVSWDDPGSEDER</sequence>
<feature type="compositionally biased region" description="Acidic residues" evidence="1">
    <location>
        <begin position="542"/>
        <end position="552"/>
    </location>
</feature>
<feature type="region of interest" description="Disordered" evidence="1">
    <location>
        <begin position="532"/>
        <end position="552"/>
    </location>
</feature>
<reference evidence="2 3" key="1">
    <citation type="submission" date="2015-09" db="EMBL/GenBank/DDBJ databases">
        <authorList>
            <consortium name="Pathogen Informatics"/>
        </authorList>
    </citation>
    <scope>NUCLEOTIDE SEQUENCE [LARGE SCALE GENOMIC DNA]</scope>
    <source>
        <strain evidence="2 3">2789STDY5834961</strain>
    </source>
</reference>
<gene>
    <name evidence="2" type="ORF">ERS852573_00487</name>
</gene>
<dbReference type="RefSeq" id="WP_055213584.1">
    <property type="nucleotide sequence ID" value="NZ_CYXO01000002.1"/>
</dbReference>
<dbReference type="AlphaFoldDB" id="A0A173RIG5"/>
<evidence type="ECO:0000313" key="2">
    <source>
        <dbReference type="EMBL" id="CUM77577.1"/>
    </source>
</evidence>
<dbReference type="Proteomes" id="UP000095597">
    <property type="component" value="Unassembled WGS sequence"/>
</dbReference>
<evidence type="ECO:0000256" key="1">
    <source>
        <dbReference type="SAM" id="MobiDB-lite"/>
    </source>
</evidence>